<dbReference type="AlphaFoldDB" id="A0A5C6ADT8"/>
<sequence length="428" mass="48733">MNLDPPNNDPAPAEERRRPQGAAPQAGDGASDLSNTPPSIPKIPSCDLQTGGEDWLDFSLYVNHSRFKQLSERFDQAQRLAKQHVALEPIEFGGHAWTLSAGAASAGTGKKRVFYRWRLQSNNGLVLLLMNREKRHRTMPNALASAHSTLLMSEGAGSVWRQLQSAFRDLGARLVESKLSRVDPCIDCPYVKVDAFTQPYMDQHFVTRARIDAAYDHEEQFVDRSGGTYRFGSRLTGYTMGSGDVRLRVYDKAHEVRFKPEKQRLLYQRRCGDLFIDATRVEFQLRREWLKKQGVQTLEDWFAKRGAVLEYLTQKWFRLTDGPYDRKHPDRTPTLPIWQVVQEKAQQWAGQSAGEVLAPIVGEPPRLDQLVLQAVGVMVTAMARENIKVNSNAFFLDELIERIDEAIETRDMAEEVYRRAIELGVYKP</sequence>
<evidence type="ECO:0000313" key="2">
    <source>
        <dbReference type="EMBL" id="TWT97567.1"/>
    </source>
</evidence>
<keyword evidence="3" id="KW-1185">Reference proteome</keyword>
<keyword evidence="2" id="KW-0648">Protein biosynthesis</keyword>
<dbReference type="RefSeq" id="WP_146444498.1">
    <property type="nucleotide sequence ID" value="NZ_SJPR01000002.1"/>
</dbReference>
<name>A0A5C6ADT8_9BACT</name>
<evidence type="ECO:0000313" key="3">
    <source>
        <dbReference type="Proteomes" id="UP000317421"/>
    </source>
</evidence>
<keyword evidence="2" id="KW-0396">Initiation factor</keyword>
<dbReference type="EMBL" id="SJPR01000002">
    <property type="protein sequence ID" value="TWT97567.1"/>
    <property type="molecule type" value="Genomic_DNA"/>
</dbReference>
<evidence type="ECO:0000256" key="1">
    <source>
        <dbReference type="SAM" id="MobiDB-lite"/>
    </source>
</evidence>
<organism evidence="2 3">
    <name type="scientific">Botrimarina colliarenosi</name>
    <dbReference type="NCBI Taxonomy" id="2528001"/>
    <lineage>
        <taxon>Bacteria</taxon>
        <taxon>Pseudomonadati</taxon>
        <taxon>Planctomycetota</taxon>
        <taxon>Planctomycetia</taxon>
        <taxon>Pirellulales</taxon>
        <taxon>Lacipirellulaceae</taxon>
        <taxon>Botrimarina</taxon>
    </lineage>
</organism>
<gene>
    <name evidence="2" type="ORF">Pla108_17190</name>
</gene>
<dbReference type="OrthoDB" id="270520at2"/>
<reference evidence="2 3" key="1">
    <citation type="submission" date="2019-02" db="EMBL/GenBank/DDBJ databases">
        <title>Deep-cultivation of Planctomycetes and their phenomic and genomic characterization uncovers novel biology.</title>
        <authorList>
            <person name="Wiegand S."/>
            <person name="Jogler M."/>
            <person name="Boedeker C."/>
            <person name="Pinto D."/>
            <person name="Vollmers J."/>
            <person name="Rivas-Marin E."/>
            <person name="Kohn T."/>
            <person name="Peeters S.H."/>
            <person name="Heuer A."/>
            <person name="Rast P."/>
            <person name="Oberbeckmann S."/>
            <person name="Bunk B."/>
            <person name="Jeske O."/>
            <person name="Meyerdierks A."/>
            <person name="Storesund J.E."/>
            <person name="Kallscheuer N."/>
            <person name="Luecker S."/>
            <person name="Lage O.M."/>
            <person name="Pohl T."/>
            <person name="Merkel B.J."/>
            <person name="Hornburger P."/>
            <person name="Mueller R.-W."/>
            <person name="Bruemmer F."/>
            <person name="Labrenz M."/>
            <person name="Spormann A.M."/>
            <person name="Op Den Camp H."/>
            <person name="Overmann J."/>
            <person name="Amann R."/>
            <person name="Jetten M.S.M."/>
            <person name="Mascher T."/>
            <person name="Medema M.H."/>
            <person name="Devos D.P."/>
            <person name="Kaster A.-K."/>
            <person name="Ovreas L."/>
            <person name="Rohde M."/>
            <person name="Galperin M.Y."/>
            <person name="Jogler C."/>
        </authorList>
    </citation>
    <scope>NUCLEOTIDE SEQUENCE [LARGE SCALE GENOMIC DNA]</scope>
    <source>
        <strain evidence="2 3">Pla108</strain>
    </source>
</reference>
<proteinExistence type="predicted"/>
<protein>
    <submittedName>
        <fullName evidence="2">Replication initiation factor</fullName>
    </submittedName>
</protein>
<comment type="caution">
    <text evidence="2">The sequence shown here is derived from an EMBL/GenBank/DDBJ whole genome shotgun (WGS) entry which is preliminary data.</text>
</comment>
<dbReference type="Proteomes" id="UP000317421">
    <property type="component" value="Unassembled WGS sequence"/>
</dbReference>
<feature type="region of interest" description="Disordered" evidence="1">
    <location>
        <begin position="1"/>
        <end position="44"/>
    </location>
</feature>
<accession>A0A5C6ADT8</accession>
<feature type="compositionally biased region" description="Low complexity" evidence="1">
    <location>
        <begin position="20"/>
        <end position="30"/>
    </location>
</feature>
<dbReference type="GO" id="GO:0003743">
    <property type="term" value="F:translation initiation factor activity"/>
    <property type="evidence" value="ECO:0007669"/>
    <property type="project" value="UniProtKB-KW"/>
</dbReference>